<evidence type="ECO:0000313" key="6">
    <source>
        <dbReference type="Proteomes" id="UP000092574"/>
    </source>
</evidence>
<gene>
    <name evidence="5" type="ORF">A4V09_18005</name>
</gene>
<dbReference type="SUPFAM" id="SSF46689">
    <property type="entry name" value="Homeodomain-like"/>
    <property type="match status" value="2"/>
</dbReference>
<dbReference type="PANTHER" id="PTHR43280">
    <property type="entry name" value="ARAC-FAMILY TRANSCRIPTIONAL REGULATOR"/>
    <property type="match status" value="1"/>
</dbReference>
<dbReference type="EMBL" id="CP015405">
    <property type="protein sequence ID" value="ANU77470.1"/>
    <property type="molecule type" value="Genomic_DNA"/>
</dbReference>
<dbReference type="SUPFAM" id="SSF51182">
    <property type="entry name" value="RmlC-like cupins"/>
    <property type="match status" value="1"/>
</dbReference>
<dbReference type="PROSITE" id="PS01124">
    <property type="entry name" value="HTH_ARAC_FAMILY_2"/>
    <property type="match status" value="1"/>
</dbReference>
<dbReference type="InterPro" id="IPR009057">
    <property type="entry name" value="Homeodomain-like_sf"/>
</dbReference>
<dbReference type="SMART" id="SM00342">
    <property type="entry name" value="HTH_ARAC"/>
    <property type="match status" value="1"/>
</dbReference>
<dbReference type="PRINTS" id="PR00032">
    <property type="entry name" value="HTHARAC"/>
</dbReference>
<evidence type="ECO:0000313" key="5">
    <source>
        <dbReference type="EMBL" id="ANU77470.1"/>
    </source>
</evidence>
<dbReference type="OrthoDB" id="253601at2"/>
<dbReference type="STRING" id="1796616.A4V09_18005"/>
<keyword evidence="1" id="KW-0805">Transcription regulation</keyword>
<evidence type="ECO:0000256" key="3">
    <source>
        <dbReference type="ARBA" id="ARBA00023163"/>
    </source>
</evidence>
<reference evidence="5" key="1">
    <citation type="submission" date="2017-04" db="EMBL/GenBank/DDBJ databases">
        <title>Complete Genome Sequences of Twelve Strains of a Stable Defined Moderately Diverse Mouse Microbiota 2 (sDMDMm2).</title>
        <authorList>
            <person name="Uchimura Y."/>
            <person name="Wyss M."/>
            <person name="Brugiroux S."/>
            <person name="Limenitakis J.P."/>
            <person name="Stecher B."/>
            <person name="McCoy K.D."/>
            <person name="Macpherson A.J."/>
        </authorList>
    </citation>
    <scope>NUCLEOTIDE SEQUENCE</scope>
    <source>
        <strain evidence="5">YL58</strain>
    </source>
</reference>
<organism evidence="5 6">
    <name type="scientific">Blautia pseudococcoides</name>
    <dbReference type="NCBI Taxonomy" id="1796616"/>
    <lineage>
        <taxon>Bacteria</taxon>
        <taxon>Bacillati</taxon>
        <taxon>Bacillota</taxon>
        <taxon>Clostridia</taxon>
        <taxon>Lachnospirales</taxon>
        <taxon>Lachnospiraceae</taxon>
        <taxon>Blautia</taxon>
    </lineage>
</organism>
<dbReference type="InterPro" id="IPR018062">
    <property type="entry name" value="HTH_AraC-typ_CS"/>
</dbReference>
<name>A0A1C7ICR0_9FIRM</name>
<dbReference type="PANTHER" id="PTHR43280:SF2">
    <property type="entry name" value="HTH-TYPE TRANSCRIPTIONAL REGULATOR EXSA"/>
    <property type="match status" value="1"/>
</dbReference>
<accession>A0A1C7ICR0</accession>
<dbReference type="CDD" id="cd02208">
    <property type="entry name" value="cupin_RmlC-like"/>
    <property type="match status" value="1"/>
</dbReference>
<dbReference type="Gene3D" id="1.10.10.60">
    <property type="entry name" value="Homeodomain-like"/>
    <property type="match status" value="2"/>
</dbReference>
<evidence type="ECO:0000259" key="4">
    <source>
        <dbReference type="PROSITE" id="PS01124"/>
    </source>
</evidence>
<proteinExistence type="predicted"/>
<dbReference type="GO" id="GO:0043565">
    <property type="term" value="F:sequence-specific DNA binding"/>
    <property type="evidence" value="ECO:0007669"/>
    <property type="project" value="InterPro"/>
</dbReference>
<dbReference type="InterPro" id="IPR014710">
    <property type="entry name" value="RmlC-like_jellyroll"/>
</dbReference>
<keyword evidence="6" id="KW-1185">Reference proteome</keyword>
<evidence type="ECO:0000256" key="2">
    <source>
        <dbReference type="ARBA" id="ARBA00023125"/>
    </source>
</evidence>
<feature type="domain" description="HTH araC/xylS-type" evidence="4">
    <location>
        <begin position="183"/>
        <end position="281"/>
    </location>
</feature>
<dbReference type="PROSITE" id="PS00041">
    <property type="entry name" value="HTH_ARAC_FAMILY_1"/>
    <property type="match status" value="1"/>
</dbReference>
<protein>
    <submittedName>
        <fullName evidence="5">AraC family transcriptional regulator</fullName>
    </submittedName>
</protein>
<dbReference type="Proteomes" id="UP000092574">
    <property type="component" value="Chromosome"/>
</dbReference>
<dbReference type="GO" id="GO:0003700">
    <property type="term" value="F:DNA-binding transcription factor activity"/>
    <property type="evidence" value="ECO:0007669"/>
    <property type="project" value="InterPro"/>
</dbReference>
<evidence type="ECO:0000256" key="1">
    <source>
        <dbReference type="ARBA" id="ARBA00023015"/>
    </source>
</evidence>
<dbReference type="KEGG" id="byl:A4V09_18005"/>
<dbReference type="RefSeq" id="WP_065543596.1">
    <property type="nucleotide sequence ID" value="NZ_CP015405.2"/>
</dbReference>
<keyword evidence="3" id="KW-0804">Transcription</keyword>
<dbReference type="Gene3D" id="2.60.120.10">
    <property type="entry name" value="Jelly Rolls"/>
    <property type="match status" value="1"/>
</dbReference>
<dbReference type="InterPro" id="IPR020449">
    <property type="entry name" value="Tscrpt_reg_AraC-type_HTH"/>
</dbReference>
<dbReference type="InterPro" id="IPR011051">
    <property type="entry name" value="RmlC_Cupin_sf"/>
</dbReference>
<dbReference type="InterPro" id="IPR018060">
    <property type="entry name" value="HTH_AraC"/>
</dbReference>
<keyword evidence="2" id="KW-0238">DNA-binding</keyword>
<dbReference type="AlphaFoldDB" id="A0A1C7ICR0"/>
<dbReference type="Pfam" id="PF12833">
    <property type="entry name" value="HTH_18"/>
    <property type="match status" value="1"/>
</dbReference>
<sequence length="287" mass="33377">MIKADLSEPMYFEHDMSINVSFGHYYSHFPMHWHSFMEIVAPLSNDMAVTLGNETYTLTENQLVIIPPRSLHALTKNSTAPCLVLQFSNMLLPQLHDFITHRQLLCCQPVIDVTDTVSFTDNPLETLIKIKGLFYSDISFKEMRLYEELLHFFIVIGEHNYQIENSLSAQKTPQQKAYDRKFDAVTEYIKEHYTEQISLEDLAAFAGFSKYHFSRIFKEYYQMSLPEYITSLRVSRATELLENPDLSIMDVALQSGFSSLPSFNRTFKQINNCTPSQFRKMFDHFPG</sequence>